<sequence>MNMKSLAAALALCTSTAFGQSMSILQPTEGTVLTPGENTTVQLSVTNSNTGFYQVGLAITLADCGEGECQPATETMGRLLYTGGYAPTQVGPHIYQNFTVTVPDYATGWNNSLLQVAHFYILGASSIPVLEFKNVSVSTSGSS</sequence>
<gene>
    <name evidence="2" type="ORF">CYLTODRAFT_487900</name>
</gene>
<dbReference type="InterPro" id="IPR045469">
    <property type="entry name" value="Nis1"/>
</dbReference>
<dbReference type="Proteomes" id="UP000054007">
    <property type="component" value="Unassembled WGS sequence"/>
</dbReference>
<feature type="chain" id="PRO_5002317357" evidence="1">
    <location>
        <begin position="20"/>
        <end position="143"/>
    </location>
</feature>
<keyword evidence="3" id="KW-1185">Reference proteome</keyword>
<feature type="signal peptide" evidence="1">
    <location>
        <begin position="1"/>
        <end position="19"/>
    </location>
</feature>
<dbReference type="AlphaFoldDB" id="A0A0D7BJF4"/>
<evidence type="ECO:0000256" key="1">
    <source>
        <dbReference type="SAM" id="SignalP"/>
    </source>
</evidence>
<protein>
    <submittedName>
        <fullName evidence="2">Uncharacterized protein</fullName>
    </submittedName>
</protein>
<proteinExistence type="predicted"/>
<evidence type="ECO:0000313" key="2">
    <source>
        <dbReference type="EMBL" id="KIY70617.1"/>
    </source>
</evidence>
<evidence type="ECO:0000313" key="3">
    <source>
        <dbReference type="Proteomes" id="UP000054007"/>
    </source>
</evidence>
<dbReference type="OrthoDB" id="2841294at2759"/>
<name>A0A0D7BJF4_9AGAR</name>
<accession>A0A0D7BJF4</accession>
<dbReference type="EMBL" id="KN880465">
    <property type="protein sequence ID" value="KIY70617.1"/>
    <property type="molecule type" value="Genomic_DNA"/>
</dbReference>
<organism evidence="2 3">
    <name type="scientific">Cylindrobasidium torrendii FP15055 ss-10</name>
    <dbReference type="NCBI Taxonomy" id="1314674"/>
    <lineage>
        <taxon>Eukaryota</taxon>
        <taxon>Fungi</taxon>
        <taxon>Dikarya</taxon>
        <taxon>Basidiomycota</taxon>
        <taxon>Agaricomycotina</taxon>
        <taxon>Agaricomycetes</taxon>
        <taxon>Agaricomycetidae</taxon>
        <taxon>Agaricales</taxon>
        <taxon>Marasmiineae</taxon>
        <taxon>Physalacriaceae</taxon>
        <taxon>Cylindrobasidium</taxon>
    </lineage>
</organism>
<dbReference type="Pfam" id="PF19271">
    <property type="entry name" value="Nis1"/>
    <property type="match status" value="1"/>
</dbReference>
<reference evidence="2 3" key="1">
    <citation type="journal article" date="2015" name="Fungal Genet. Biol.">
        <title>Evolution of novel wood decay mechanisms in Agaricales revealed by the genome sequences of Fistulina hepatica and Cylindrobasidium torrendii.</title>
        <authorList>
            <person name="Floudas D."/>
            <person name="Held B.W."/>
            <person name="Riley R."/>
            <person name="Nagy L.G."/>
            <person name="Koehler G."/>
            <person name="Ransdell A.S."/>
            <person name="Younus H."/>
            <person name="Chow J."/>
            <person name="Chiniquy J."/>
            <person name="Lipzen A."/>
            <person name="Tritt A."/>
            <person name="Sun H."/>
            <person name="Haridas S."/>
            <person name="LaButti K."/>
            <person name="Ohm R.A."/>
            <person name="Kues U."/>
            <person name="Blanchette R.A."/>
            <person name="Grigoriev I.V."/>
            <person name="Minto R.E."/>
            <person name="Hibbett D.S."/>
        </authorList>
    </citation>
    <scope>NUCLEOTIDE SEQUENCE [LARGE SCALE GENOMIC DNA]</scope>
    <source>
        <strain evidence="2 3">FP15055 ss-10</strain>
    </source>
</reference>
<keyword evidence="1" id="KW-0732">Signal</keyword>